<dbReference type="Gene3D" id="2.60.210.10">
    <property type="entry name" value="Apoptosis, Tumor Necrosis Factor Receptor Associated Protein 2, Chain A"/>
    <property type="match status" value="1"/>
</dbReference>
<gene>
    <name evidence="1" type="ORF">CTOB1V02_LOCUS8036</name>
</gene>
<accession>A0A7R8ZQ96</accession>
<dbReference type="InterPro" id="IPR002083">
    <property type="entry name" value="MATH/TRAF_dom"/>
</dbReference>
<dbReference type="Pfam" id="PF21355">
    <property type="entry name" value="TRAF-mep_MATH"/>
    <property type="match status" value="1"/>
</dbReference>
<dbReference type="PROSITE" id="PS50144">
    <property type="entry name" value="MATH"/>
    <property type="match status" value="1"/>
</dbReference>
<reference evidence="1" key="1">
    <citation type="submission" date="2020-11" db="EMBL/GenBank/DDBJ databases">
        <authorList>
            <person name="Tran Van P."/>
        </authorList>
    </citation>
    <scope>NUCLEOTIDE SEQUENCE</scope>
</reference>
<dbReference type="EMBL" id="OB662513">
    <property type="protein sequence ID" value="CAD7230174.1"/>
    <property type="molecule type" value="Genomic_DNA"/>
</dbReference>
<dbReference type="InterPro" id="IPR049342">
    <property type="entry name" value="TRAF1-6_MATH_dom"/>
</dbReference>
<protein>
    <submittedName>
        <fullName evidence="1">Uncharacterized protein</fullName>
    </submittedName>
</protein>
<sequence>MSPIVVCALAFFILAPNNSKANDGCLRTGDDIIATIYSAADQALGRGICTSRDVSDRFNRIERMISEITTSTSNEINRFITTADSQFRMYQKTVADLQDNINTLTADLNQVQTALRENTKWVRYVQLDNGEVVPRVYGTDILQEVDQEYKPTYVAAGNLVRKLNPVIDDGRAYEINRYNNSIASLRGKRVYRYYWSIPDVNRMLWASPQGSSIRSPTFNIFNNGYRMYIRIHPRQPTSSSVSLSVGIAPGENDQILDWPFQLKHYISVLDRSVMRKDINSKLLNPTKVCSYWSWMQPAPGQDNLGCTAMTFSSSRLLSNSYAYVENDVMLVRITVYLDN</sequence>
<dbReference type="AlphaFoldDB" id="A0A7R8ZQ96"/>
<dbReference type="OrthoDB" id="6475149at2759"/>
<dbReference type="SUPFAM" id="SSF49599">
    <property type="entry name" value="TRAF domain-like"/>
    <property type="match status" value="1"/>
</dbReference>
<organism evidence="1">
    <name type="scientific">Cyprideis torosa</name>
    <dbReference type="NCBI Taxonomy" id="163714"/>
    <lineage>
        <taxon>Eukaryota</taxon>
        <taxon>Metazoa</taxon>
        <taxon>Ecdysozoa</taxon>
        <taxon>Arthropoda</taxon>
        <taxon>Crustacea</taxon>
        <taxon>Oligostraca</taxon>
        <taxon>Ostracoda</taxon>
        <taxon>Podocopa</taxon>
        <taxon>Podocopida</taxon>
        <taxon>Cytherocopina</taxon>
        <taxon>Cytheroidea</taxon>
        <taxon>Cytherideidae</taxon>
        <taxon>Cyprideis</taxon>
    </lineage>
</organism>
<dbReference type="InterPro" id="IPR008974">
    <property type="entry name" value="TRAF-like"/>
</dbReference>
<name>A0A7R8ZQ96_9CRUS</name>
<proteinExistence type="predicted"/>
<evidence type="ECO:0000313" key="1">
    <source>
        <dbReference type="EMBL" id="CAD7230174.1"/>
    </source>
</evidence>